<sequence>MSDQEMVTGPREYSFDNIRIFYKDHFDSKRMRHVLEYLGDSEDNIFENLIDDGATDDLSESIIKFIENSASNPRDMPCLLIELSTPEEIDFWKSTYDINIDLLKQQKLLAIQDKDSNEYKLILKDLEDSIVDQVSVVNKTAILSNLLSKK</sequence>
<dbReference type="EMBL" id="PFBU01000037">
    <property type="protein sequence ID" value="PIR78379.1"/>
    <property type="molecule type" value="Genomic_DNA"/>
</dbReference>
<protein>
    <submittedName>
        <fullName evidence="1">Uncharacterized protein</fullName>
    </submittedName>
</protein>
<dbReference type="AlphaFoldDB" id="A0A2H0TYS1"/>
<proteinExistence type="predicted"/>
<organism evidence="1 2">
    <name type="scientific">Candidatus Magasanikbacteria bacterium CG10_big_fil_rev_8_21_14_0_10_36_16</name>
    <dbReference type="NCBI Taxonomy" id="1974645"/>
    <lineage>
        <taxon>Bacteria</taxon>
        <taxon>Candidatus Magasanikiibacteriota</taxon>
    </lineage>
</organism>
<comment type="caution">
    <text evidence="1">The sequence shown here is derived from an EMBL/GenBank/DDBJ whole genome shotgun (WGS) entry which is preliminary data.</text>
</comment>
<name>A0A2H0TYS1_9BACT</name>
<gene>
    <name evidence="1" type="ORF">COU28_01865</name>
</gene>
<accession>A0A2H0TYS1</accession>
<reference evidence="2" key="1">
    <citation type="submission" date="2017-09" db="EMBL/GenBank/DDBJ databases">
        <title>Depth-based differentiation of microbial function through sediment-hosted aquifers and enrichment of novel symbionts in the deep terrestrial subsurface.</title>
        <authorList>
            <person name="Probst A.J."/>
            <person name="Ladd B."/>
            <person name="Jarett J.K."/>
            <person name="Geller-Mcgrath D.E."/>
            <person name="Sieber C.M.K."/>
            <person name="Emerson J.B."/>
            <person name="Anantharaman K."/>
            <person name="Thomas B.C."/>
            <person name="Malmstrom R."/>
            <person name="Stieglmeier M."/>
            <person name="Klingl A."/>
            <person name="Woyke T."/>
            <person name="Ryan C.M."/>
            <person name="Banfield J.F."/>
        </authorList>
    </citation>
    <scope>NUCLEOTIDE SEQUENCE [LARGE SCALE GENOMIC DNA]</scope>
</reference>
<dbReference type="Proteomes" id="UP000230852">
    <property type="component" value="Unassembled WGS sequence"/>
</dbReference>
<evidence type="ECO:0000313" key="1">
    <source>
        <dbReference type="EMBL" id="PIR78379.1"/>
    </source>
</evidence>
<evidence type="ECO:0000313" key="2">
    <source>
        <dbReference type="Proteomes" id="UP000230852"/>
    </source>
</evidence>